<protein>
    <recommendedName>
        <fullName evidence="2">DNA helicase</fullName>
        <ecNumber evidence="2">3.6.4.12</ecNumber>
    </recommendedName>
</protein>
<dbReference type="InterPro" id="IPR003593">
    <property type="entry name" value="AAA+_ATPase"/>
</dbReference>
<dbReference type="GO" id="GO:0016787">
    <property type="term" value="F:hydrolase activity"/>
    <property type="evidence" value="ECO:0007669"/>
    <property type="project" value="UniProtKB-KW"/>
</dbReference>
<evidence type="ECO:0000256" key="5">
    <source>
        <dbReference type="ARBA" id="ARBA00022806"/>
    </source>
</evidence>
<dbReference type="SMART" id="SM00382">
    <property type="entry name" value="AAA"/>
    <property type="match status" value="1"/>
</dbReference>
<dbReference type="GO" id="GO:0005524">
    <property type="term" value="F:ATP binding"/>
    <property type="evidence" value="ECO:0007669"/>
    <property type="project" value="UniProtKB-KW"/>
</dbReference>
<evidence type="ECO:0000256" key="6">
    <source>
        <dbReference type="ARBA" id="ARBA00022840"/>
    </source>
</evidence>
<dbReference type="SUPFAM" id="SSF50249">
    <property type="entry name" value="Nucleic acid-binding proteins"/>
    <property type="match status" value="1"/>
</dbReference>
<evidence type="ECO:0000259" key="7">
    <source>
        <dbReference type="SMART" id="SM00382"/>
    </source>
</evidence>
<dbReference type="Gene3D" id="2.40.50.360">
    <property type="entry name" value="RuvB-like helicase, domain II"/>
    <property type="match status" value="1"/>
</dbReference>
<keyword evidence="6" id="KW-0067">ATP-binding</keyword>
<dbReference type="FunFam" id="2.40.50.360:FF:000001">
    <property type="entry name" value="RuvB-like helicase"/>
    <property type="match status" value="1"/>
</dbReference>
<keyword evidence="5" id="KW-0347">Helicase</keyword>
<dbReference type="EC" id="3.6.4.12" evidence="2"/>
<accession>A0A7V3KN22</accession>
<proteinExistence type="inferred from homology"/>
<dbReference type="GO" id="GO:0003678">
    <property type="term" value="F:DNA helicase activity"/>
    <property type="evidence" value="ECO:0007669"/>
    <property type="project" value="UniProtKB-EC"/>
</dbReference>
<dbReference type="Gene3D" id="3.40.50.300">
    <property type="entry name" value="P-loop containing nucleotide triphosphate hydrolases"/>
    <property type="match status" value="1"/>
</dbReference>
<dbReference type="SUPFAM" id="SSF52540">
    <property type="entry name" value="P-loop containing nucleoside triphosphate hydrolases"/>
    <property type="match status" value="1"/>
</dbReference>
<organism evidence="8">
    <name type="scientific">candidate division WOR-3 bacterium</name>
    <dbReference type="NCBI Taxonomy" id="2052148"/>
    <lineage>
        <taxon>Bacteria</taxon>
        <taxon>Bacteria division WOR-3</taxon>
    </lineage>
</organism>
<keyword evidence="4" id="KW-0378">Hydrolase</keyword>
<sequence>MSREIKIKEVEARRAEAKHLGIHSHVTGLGLDKNLRAIDVADGLVGQKEAREAAGIIVQLIKQGKRPGHGLLLVGPPGTGKTAIAIGMARELGQDVPFVALSGSEIYGLTIRKSESLRQAIRRAIGVRIKETKEVYEGEVVELDIEKEPYPYNPYIQIATGAIITLATKDETKTLEVGESIANKLLELPIRVSDVIEIDAETGWITKLGRAASKGVTTKGRTGEYRVARIVERPSGPVRKTKTITHTVTLHDIDIANIRLHRSLLFREEEISDEIRQKVDEYVNELIKERKAEALSHLECLTLCSH</sequence>
<comment type="caution">
    <text evidence="8">The sequence shown here is derived from an EMBL/GenBank/DDBJ whole genome shotgun (WGS) entry which is preliminary data.</text>
</comment>
<dbReference type="InterPro" id="IPR012340">
    <property type="entry name" value="NA-bd_OB-fold"/>
</dbReference>
<dbReference type="PANTHER" id="PTHR11093">
    <property type="entry name" value="RUVB-RELATED REPTIN AND PONTIN"/>
    <property type="match status" value="1"/>
</dbReference>
<gene>
    <name evidence="8" type="ORF">ENV38_02080</name>
</gene>
<dbReference type="InterPro" id="IPR042487">
    <property type="entry name" value="RuvBL1/2_DNA/RNA_bd_dom"/>
</dbReference>
<dbReference type="InterPro" id="IPR010339">
    <property type="entry name" value="TIP49_P-loop"/>
</dbReference>
<evidence type="ECO:0000256" key="2">
    <source>
        <dbReference type="ARBA" id="ARBA00012551"/>
    </source>
</evidence>
<dbReference type="InterPro" id="IPR027238">
    <property type="entry name" value="RuvB-like"/>
</dbReference>
<dbReference type="InterPro" id="IPR027417">
    <property type="entry name" value="P-loop_NTPase"/>
</dbReference>
<keyword evidence="3" id="KW-0547">Nucleotide-binding</keyword>
<evidence type="ECO:0000256" key="4">
    <source>
        <dbReference type="ARBA" id="ARBA00022801"/>
    </source>
</evidence>
<dbReference type="EMBL" id="DTGD01000080">
    <property type="protein sequence ID" value="HGB35679.1"/>
    <property type="molecule type" value="Genomic_DNA"/>
</dbReference>
<evidence type="ECO:0000256" key="1">
    <source>
        <dbReference type="ARBA" id="ARBA00007519"/>
    </source>
</evidence>
<evidence type="ECO:0000313" key="8">
    <source>
        <dbReference type="EMBL" id="HGB35679.1"/>
    </source>
</evidence>
<dbReference type="AlphaFoldDB" id="A0A7V3KN22"/>
<comment type="similarity">
    <text evidence="1">Belongs to the RuvB family.</text>
</comment>
<evidence type="ECO:0000256" key="3">
    <source>
        <dbReference type="ARBA" id="ARBA00022741"/>
    </source>
</evidence>
<feature type="domain" description="AAA+ ATPase" evidence="7">
    <location>
        <begin position="67"/>
        <end position="270"/>
    </location>
</feature>
<dbReference type="Pfam" id="PF06068">
    <property type="entry name" value="TIP49"/>
    <property type="match status" value="1"/>
</dbReference>
<reference evidence="8" key="1">
    <citation type="journal article" date="2020" name="mSystems">
        <title>Genome- and Community-Level Interaction Insights into Carbon Utilization and Element Cycling Functions of Hydrothermarchaeota in Hydrothermal Sediment.</title>
        <authorList>
            <person name="Zhou Z."/>
            <person name="Liu Y."/>
            <person name="Xu W."/>
            <person name="Pan J."/>
            <person name="Luo Z.H."/>
            <person name="Li M."/>
        </authorList>
    </citation>
    <scope>NUCLEOTIDE SEQUENCE [LARGE SCALE GENOMIC DNA]</scope>
    <source>
        <strain evidence="8">SpSt-754</strain>
    </source>
</reference>
<name>A0A7V3KN22_UNCW3</name>